<dbReference type="Proteomes" id="UP000752696">
    <property type="component" value="Unassembled WGS sequence"/>
</dbReference>
<evidence type="ECO:0000313" key="1">
    <source>
        <dbReference type="EMBL" id="CAD1473106.1"/>
    </source>
</evidence>
<protein>
    <submittedName>
        <fullName evidence="1">Uncharacterized protein</fullName>
    </submittedName>
</protein>
<sequence length="74" mass="8619">SSQKEPLLTGVQHLKEAESIFIEYIKETKMEDTCVKRHRYYEAENNASQEAIETRYKSRQGSPPVSFQIVVHSF</sequence>
<comment type="caution">
    <text evidence="1">The sequence shown here is derived from an EMBL/GenBank/DDBJ whole genome shotgun (WGS) entry which is preliminary data.</text>
</comment>
<name>A0A6V7H177_9HYME</name>
<keyword evidence="2" id="KW-1185">Reference proteome</keyword>
<evidence type="ECO:0000313" key="2">
    <source>
        <dbReference type="Proteomes" id="UP000752696"/>
    </source>
</evidence>
<feature type="non-terminal residue" evidence="1">
    <location>
        <position position="74"/>
    </location>
</feature>
<accession>A0A6V7H177</accession>
<dbReference type="AlphaFoldDB" id="A0A6V7H177"/>
<dbReference type="EMBL" id="CAJDYZ010006166">
    <property type="protein sequence ID" value="CAD1473106.1"/>
    <property type="molecule type" value="Genomic_DNA"/>
</dbReference>
<organism evidence="1 2">
    <name type="scientific">Heterotrigona itama</name>
    <dbReference type="NCBI Taxonomy" id="395501"/>
    <lineage>
        <taxon>Eukaryota</taxon>
        <taxon>Metazoa</taxon>
        <taxon>Ecdysozoa</taxon>
        <taxon>Arthropoda</taxon>
        <taxon>Hexapoda</taxon>
        <taxon>Insecta</taxon>
        <taxon>Pterygota</taxon>
        <taxon>Neoptera</taxon>
        <taxon>Endopterygota</taxon>
        <taxon>Hymenoptera</taxon>
        <taxon>Apocrita</taxon>
        <taxon>Aculeata</taxon>
        <taxon>Apoidea</taxon>
        <taxon>Anthophila</taxon>
        <taxon>Apidae</taxon>
        <taxon>Heterotrigona</taxon>
    </lineage>
</organism>
<gene>
    <name evidence="1" type="ORF">MHI_LOCUS353051</name>
</gene>
<proteinExistence type="predicted"/>
<reference evidence="1" key="1">
    <citation type="submission" date="2020-07" db="EMBL/GenBank/DDBJ databases">
        <authorList>
            <person name="Nazaruddin N."/>
        </authorList>
    </citation>
    <scope>NUCLEOTIDE SEQUENCE</scope>
</reference>